<evidence type="ECO:0000256" key="4">
    <source>
        <dbReference type="ARBA" id="ARBA00022691"/>
    </source>
</evidence>
<dbReference type="GO" id="GO:0008610">
    <property type="term" value="P:lipid biosynthetic process"/>
    <property type="evidence" value="ECO:0007669"/>
    <property type="project" value="InterPro"/>
</dbReference>
<dbReference type="InterPro" id="IPR050723">
    <property type="entry name" value="CFA/CMAS"/>
</dbReference>
<dbReference type="InterPro" id="IPR047672">
    <property type="entry name" value="CMAS_actinobact"/>
</dbReference>
<dbReference type="SUPFAM" id="SSF53335">
    <property type="entry name" value="S-adenosyl-L-methionine-dependent methyltransferases"/>
    <property type="match status" value="1"/>
</dbReference>
<dbReference type="FunFam" id="3.40.50.150:FF:000115">
    <property type="entry name" value="Cyclopropane mycolic acid synthase 1"/>
    <property type="match status" value="1"/>
</dbReference>
<dbReference type="RefSeq" id="WP_099384231.1">
    <property type="nucleotide sequence ID" value="NZ_PEBD01000010.1"/>
</dbReference>
<dbReference type="PANTHER" id="PTHR43667:SF1">
    <property type="entry name" value="CYCLOPROPANE-FATTY-ACYL-PHOSPHOLIPID SYNTHASE"/>
    <property type="match status" value="1"/>
</dbReference>
<dbReference type="InterPro" id="IPR003333">
    <property type="entry name" value="CMAS"/>
</dbReference>
<evidence type="ECO:0000256" key="2">
    <source>
        <dbReference type="ARBA" id="ARBA00022603"/>
    </source>
</evidence>
<evidence type="ECO:0000256" key="5">
    <source>
        <dbReference type="ARBA" id="ARBA00023098"/>
    </source>
</evidence>
<name>A0A2G3PKW6_WILMA</name>
<evidence type="ECO:0000256" key="7">
    <source>
        <dbReference type="PIRSR" id="PIRSR003085-2"/>
    </source>
</evidence>
<keyword evidence="5" id="KW-0443">Lipid metabolism</keyword>
<dbReference type="PIRSF" id="PIRSF003085">
    <property type="entry name" value="CMAS"/>
    <property type="match status" value="1"/>
</dbReference>
<dbReference type="Gene3D" id="3.40.50.150">
    <property type="entry name" value="Vaccinia Virus protein VP39"/>
    <property type="match status" value="1"/>
</dbReference>
<dbReference type="PANTHER" id="PTHR43667">
    <property type="entry name" value="CYCLOPROPANE-FATTY-ACYL-PHOSPHOLIPID SYNTHASE"/>
    <property type="match status" value="1"/>
</dbReference>
<proteinExistence type="inferred from homology"/>
<evidence type="ECO:0000313" key="8">
    <source>
        <dbReference type="EMBL" id="PHV66396.1"/>
    </source>
</evidence>
<feature type="active site" evidence="6">
    <location>
        <position position="270"/>
    </location>
</feature>
<feature type="binding site" evidence="7">
    <location>
        <begin position="94"/>
        <end position="99"/>
    </location>
    <ligand>
        <name>S-adenosyl-L-methionine</name>
        <dbReference type="ChEBI" id="CHEBI:59789"/>
    </ligand>
</feature>
<evidence type="ECO:0000256" key="6">
    <source>
        <dbReference type="PIRSR" id="PIRSR003085-1"/>
    </source>
</evidence>
<accession>A0A2G3PKW6</accession>
<gene>
    <name evidence="8" type="ORF">CSW57_19920</name>
</gene>
<keyword evidence="4" id="KW-0949">S-adenosyl-L-methionine</keyword>
<evidence type="ECO:0000256" key="3">
    <source>
        <dbReference type="ARBA" id="ARBA00022679"/>
    </source>
</evidence>
<dbReference type="AlphaFoldDB" id="A0A2G3PKW6"/>
<sequence length="296" mass="34139">MTNDLTPFYDDVQAHYDLSDEFFELFLDPTRTYSCAYFERDDMTLEEAQRAKVDLALGKCDLEPGMTLLDVGCGWGSTMLRALDKYDVNVIGLTLSQNQHDRVASLLEQRDNTGRSAEVRLQGWEDFDQPVDRIVSIGAFEHFRRERYDAFFDKCRNILPADGRMLLHTITQYNRHDIRERGLPINREVLEFAQFIQNEIFPGGQLPEPTWVVDGAEAAGFAVERIHPLQQHYARTLEIWSATLQEKKDQAIAIASPEVYNTYVKYLSGCVDYFRKGYIDVMQFSLSKQQPPSVQQ</sequence>
<keyword evidence="2 8" id="KW-0489">Methyltransferase</keyword>
<evidence type="ECO:0000256" key="1">
    <source>
        <dbReference type="ARBA" id="ARBA00010815"/>
    </source>
</evidence>
<feature type="binding site" evidence="7">
    <location>
        <begin position="68"/>
        <end position="76"/>
    </location>
    <ligand>
        <name>S-adenosyl-L-methionine</name>
        <dbReference type="ChEBI" id="CHEBI:59789"/>
    </ligand>
</feature>
<dbReference type="EMBL" id="PEBD01000010">
    <property type="protein sequence ID" value="PHV66396.1"/>
    <property type="molecule type" value="Genomic_DNA"/>
</dbReference>
<keyword evidence="3 8" id="KW-0808">Transferase</keyword>
<dbReference type="CDD" id="cd02440">
    <property type="entry name" value="AdoMet_MTases"/>
    <property type="match status" value="1"/>
</dbReference>
<dbReference type="GO" id="GO:0032259">
    <property type="term" value="P:methylation"/>
    <property type="evidence" value="ECO:0007669"/>
    <property type="project" value="UniProtKB-KW"/>
</dbReference>
<dbReference type="GO" id="GO:0008168">
    <property type="term" value="F:methyltransferase activity"/>
    <property type="evidence" value="ECO:0007669"/>
    <property type="project" value="UniProtKB-KW"/>
</dbReference>
<dbReference type="NCBIfam" id="NF040660">
    <property type="entry name" value="mycolic_MTase"/>
    <property type="match status" value="1"/>
</dbReference>
<protein>
    <submittedName>
        <fullName evidence="8">SAM-dependent methyltransferase</fullName>
    </submittedName>
</protein>
<feature type="binding site" evidence="7">
    <location>
        <begin position="124"/>
        <end position="125"/>
    </location>
    <ligand>
        <name>S-adenosyl-L-methionine</name>
        <dbReference type="ChEBI" id="CHEBI:59789"/>
    </ligand>
</feature>
<reference evidence="8 9" key="1">
    <citation type="submission" date="2017-10" db="EMBL/GenBank/DDBJ databases">
        <title>The draft genome sequence of Williamsia sp. BULT 1.1 isolated from the semi-arid grassland soils from South Africa.</title>
        <authorList>
            <person name="Kabwe M.H."/>
            <person name="Govender N."/>
            <person name="Mutseka Lunga P."/>
            <person name="Vikram S."/>
            <person name="Makhalanyane T.P."/>
        </authorList>
    </citation>
    <scope>NUCLEOTIDE SEQUENCE [LARGE SCALE GENOMIC DNA]</scope>
    <source>
        <strain evidence="8 9">BULT 1.1</strain>
    </source>
</reference>
<dbReference type="InterPro" id="IPR029063">
    <property type="entry name" value="SAM-dependent_MTases_sf"/>
</dbReference>
<organism evidence="8 9">
    <name type="scientific">Williamsia marianensis</name>
    <dbReference type="NCBI Taxonomy" id="85044"/>
    <lineage>
        <taxon>Bacteria</taxon>
        <taxon>Bacillati</taxon>
        <taxon>Actinomycetota</taxon>
        <taxon>Actinomycetes</taxon>
        <taxon>Mycobacteriales</taxon>
        <taxon>Nocardiaceae</taxon>
        <taxon>Williamsia</taxon>
    </lineage>
</organism>
<comment type="caution">
    <text evidence="8">The sequence shown here is derived from an EMBL/GenBank/DDBJ whole genome shotgun (WGS) entry which is preliminary data.</text>
</comment>
<feature type="binding site" evidence="7">
    <location>
        <begin position="33"/>
        <end position="34"/>
    </location>
    <ligand>
        <name>S-adenosyl-L-methionine</name>
        <dbReference type="ChEBI" id="CHEBI:59789"/>
    </ligand>
</feature>
<dbReference type="Pfam" id="PF02353">
    <property type="entry name" value="CMAS"/>
    <property type="match status" value="1"/>
</dbReference>
<dbReference type="Proteomes" id="UP000225108">
    <property type="component" value="Unassembled WGS sequence"/>
</dbReference>
<comment type="similarity">
    <text evidence="1">Belongs to the CFA/CMAS family.</text>
</comment>
<evidence type="ECO:0000313" key="9">
    <source>
        <dbReference type="Proteomes" id="UP000225108"/>
    </source>
</evidence>